<reference evidence="2 3" key="1">
    <citation type="journal article" date="2019" name="Genome Biol. Evol.">
        <title>Insights into the evolution of the New World diploid cottons (Gossypium, subgenus Houzingenia) based on genome sequencing.</title>
        <authorList>
            <person name="Grover C.E."/>
            <person name="Arick M.A. 2nd"/>
            <person name="Thrash A."/>
            <person name="Conover J.L."/>
            <person name="Sanders W.S."/>
            <person name="Peterson D.G."/>
            <person name="Frelichowski J.E."/>
            <person name="Scheffler J.A."/>
            <person name="Scheffler B.E."/>
            <person name="Wendel J.F."/>
        </authorList>
    </citation>
    <scope>NUCLEOTIDE SEQUENCE [LARGE SCALE GENOMIC DNA]</scope>
    <source>
        <strain evidence="2">4</strain>
        <tissue evidence="2">Leaf</tissue>
    </source>
</reference>
<comment type="caution">
    <text evidence="2">The sequence shown here is derived from an EMBL/GenBank/DDBJ whole genome shotgun (WGS) entry which is preliminary data.</text>
</comment>
<dbReference type="CDD" id="cd06222">
    <property type="entry name" value="RNase_H_like"/>
    <property type="match status" value="1"/>
</dbReference>
<dbReference type="InterPro" id="IPR044730">
    <property type="entry name" value="RNase_H-like_dom_plant"/>
</dbReference>
<evidence type="ECO:0000313" key="3">
    <source>
        <dbReference type="Proteomes" id="UP000593574"/>
    </source>
</evidence>
<sequence length="150" mass="17168">MGLQRVIIEGDALGIIRRVQTTKEDRSVICSYIHDIKTLSRVFEECRFKKVFRSGNGVAYELAKEEVRSLRSTDLDYQLPRKALIPLEEDVRHQELTTMMNLYDPSHSKEVIWPNRTGPLLGEIESPSLELGKYGKRSSKICLANMEGDL</sequence>
<keyword evidence="3" id="KW-1185">Reference proteome</keyword>
<evidence type="ECO:0000313" key="2">
    <source>
        <dbReference type="EMBL" id="MBA0712293.1"/>
    </source>
</evidence>
<organism evidence="2 3">
    <name type="scientific">Gossypium laxum</name>
    <dbReference type="NCBI Taxonomy" id="34288"/>
    <lineage>
        <taxon>Eukaryota</taxon>
        <taxon>Viridiplantae</taxon>
        <taxon>Streptophyta</taxon>
        <taxon>Embryophyta</taxon>
        <taxon>Tracheophyta</taxon>
        <taxon>Spermatophyta</taxon>
        <taxon>Magnoliopsida</taxon>
        <taxon>eudicotyledons</taxon>
        <taxon>Gunneridae</taxon>
        <taxon>Pentapetalae</taxon>
        <taxon>rosids</taxon>
        <taxon>malvids</taxon>
        <taxon>Malvales</taxon>
        <taxon>Malvaceae</taxon>
        <taxon>Malvoideae</taxon>
        <taxon>Gossypium</taxon>
    </lineage>
</organism>
<dbReference type="GO" id="GO:0003676">
    <property type="term" value="F:nucleic acid binding"/>
    <property type="evidence" value="ECO:0007669"/>
    <property type="project" value="InterPro"/>
</dbReference>
<dbReference type="GO" id="GO:0004523">
    <property type="term" value="F:RNA-DNA hybrid ribonuclease activity"/>
    <property type="evidence" value="ECO:0007669"/>
    <property type="project" value="InterPro"/>
</dbReference>
<name>A0A7J8ZKC6_9ROSI</name>
<protein>
    <recommendedName>
        <fullName evidence="1">RNase H type-1 domain-containing protein</fullName>
    </recommendedName>
</protein>
<dbReference type="AlphaFoldDB" id="A0A7J8ZKC6"/>
<evidence type="ECO:0000259" key="1">
    <source>
        <dbReference type="Pfam" id="PF13456"/>
    </source>
</evidence>
<dbReference type="InterPro" id="IPR002156">
    <property type="entry name" value="RNaseH_domain"/>
</dbReference>
<dbReference type="InterPro" id="IPR036397">
    <property type="entry name" value="RNaseH_sf"/>
</dbReference>
<dbReference type="Proteomes" id="UP000593574">
    <property type="component" value="Unassembled WGS sequence"/>
</dbReference>
<gene>
    <name evidence="2" type="ORF">Golax_011404</name>
</gene>
<dbReference type="Gene3D" id="3.30.420.10">
    <property type="entry name" value="Ribonuclease H-like superfamily/Ribonuclease H"/>
    <property type="match status" value="1"/>
</dbReference>
<proteinExistence type="predicted"/>
<accession>A0A7J8ZKC6</accession>
<dbReference type="Pfam" id="PF13456">
    <property type="entry name" value="RVT_3"/>
    <property type="match status" value="1"/>
</dbReference>
<feature type="domain" description="RNase H type-1" evidence="1">
    <location>
        <begin position="2"/>
        <end position="65"/>
    </location>
</feature>
<dbReference type="EMBL" id="JABEZV010000006">
    <property type="protein sequence ID" value="MBA0712293.1"/>
    <property type="molecule type" value="Genomic_DNA"/>
</dbReference>